<protein>
    <submittedName>
        <fullName evidence="1">Uncharacterized protein</fullName>
    </submittedName>
</protein>
<sequence length="48" mass="4959">MTAVAVEIAPPPAKRAQPVDLVGLVVVEDIEELTVGAIPGCGDDNPYQ</sequence>
<accession>A0AAU2A348</accession>
<reference evidence="1" key="1">
    <citation type="submission" date="2022-10" db="EMBL/GenBank/DDBJ databases">
        <title>The complete genomes of actinobacterial strains from the NBC collection.</title>
        <authorList>
            <person name="Joergensen T.S."/>
            <person name="Alvarez Arevalo M."/>
            <person name="Sterndorff E.B."/>
            <person name="Faurdal D."/>
            <person name="Vuksanovic O."/>
            <person name="Mourched A.-S."/>
            <person name="Charusanti P."/>
            <person name="Shaw S."/>
            <person name="Blin K."/>
            <person name="Weber T."/>
        </authorList>
    </citation>
    <scope>NUCLEOTIDE SEQUENCE</scope>
    <source>
        <strain evidence="1">NBC_00093</strain>
    </source>
</reference>
<proteinExistence type="predicted"/>
<gene>
    <name evidence="1" type="ORF">OHA22_28050</name>
</gene>
<dbReference type="AlphaFoldDB" id="A0AAU2A348"/>
<organism evidence="1">
    <name type="scientific">Streptomyces sp. NBC_00093</name>
    <dbReference type="NCBI Taxonomy" id="2975649"/>
    <lineage>
        <taxon>Bacteria</taxon>
        <taxon>Bacillati</taxon>
        <taxon>Actinomycetota</taxon>
        <taxon>Actinomycetes</taxon>
        <taxon>Kitasatosporales</taxon>
        <taxon>Streptomycetaceae</taxon>
        <taxon>Streptomyces</taxon>
    </lineage>
</organism>
<evidence type="ECO:0000313" key="1">
    <source>
        <dbReference type="EMBL" id="WTT19107.1"/>
    </source>
</evidence>
<name>A0AAU2A348_9ACTN</name>
<dbReference type="EMBL" id="CP108222">
    <property type="protein sequence ID" value="WTT19107.1"/>
    <property type="molecule type" value="Genomic_DNA"/>
</dbReference>